<dbReference type="Gene3D" id="3.30.70.1230">
    <property type="entry name" value="Nucleotide cyclase"/>
    <property type="match status" value="1"/>
</dbReference>
<sequence>MPNFSYAKHTPCMKAKILVVDDEPDLELLIKQKFRRQIREQQYEFSFAQNGLEAIAQIQRNPDIDVVLSDINMPEMDGLTLLTKLAELNPILKAVMVSAYGDMENIRTAMNRGAYDFVCKPVNFEDLELTMQKTIRHVHDLRQTLQAVKENNILRMYVDESVLKFMTRSEFEQSLTASETSTATIVFVDICGFTAIAERETPETVVALINKYFDVMVKEILNQGGYVDKFMGDAVMAVFQGEFHTDRAIEACLAIRSNIAAIQEELSGKPYQPEVSIGLNSGEVVSGNIGSVALRRLDYTVIGDIVNTASRLQSTASAGQILITQACYEKVKESFHCESVGEHKLKNKLAPAHLWNVIS</sequence>
<dbReference type="SUPFAM" id="SSF55073">
    <property type="entry name" value="Nucleotide cyclase"/>
    <property type="match status" value="1"/>
</dbReference>
<dbReference type="InterPro" id="IPR029787">
    <property type="entry name" value="Nucleotide_cyclase"/>
</dbReference>
<dbReference type="AlphaFoldDB" id="I0K6X8"/>
<dbReference type="PROSITE" id="PS50125">
    <property type="entry name" value="GUANYLATE_CYCLASE_2"/>
    <property type="match status" value="1"/>
</dbReference>
<organism evidence="4 5">
    <name type="scientific">Fibrella aestuarina BUZ 2</name>
    <dbReference type="NCBI Taxonomy" id="1166018"/>
    <lineage>
        <taxon>Bacteria</taxon>
        <taxon>Pseudomonadati</taxon>
        <taxon>Bacteroidota</taxon>
        <taxon>Cytophagia</taxon>
        <taxon>Cytophagales</taxon>
        <taxon>Spirosomataceae</taxon>
        <taxon>Fibrella</taxon>
    </lineage>
</organism>
<keyword evidence="1" id="KW-0597">Phosphoprotein</keyword>
<feature type="domain" description="Guanylate cyclase" evidence="3">
    <location>
        <begin position="184"/>
        <end position="313"/>
    </location>
</feature>
<dbReference type="CDD" id="cd07302">
    <property type="entry name" value="CHD"/>
    <property type="match status" value="1"/>
</dbReference>
<dbReference type="KEGG" id="fae:FAES_1872"/>
<evidence type="ECO:0000259" key="2">
    <source>
        <dbReference type="PROSITE" id="PS50110"/>
    </source>
</evidence>
<dbReference type="PANTHER" id="PTHR43081:SF1">
    <property type="entry name" value="ADENYLATE CYCLASE, TERMINAL-DIFFERENTIATION SPECIFIC"/>
    <property type="match status" value="1"/>
</dbReference>
<dbReference type="HOGENOM" id="CLU_000445_110_0_10"/>
<dbReference type="Proteomes" id="UP000011058">
    <property type="component" value="Chromosome"/>
</dbReference>
<accession>I0K6X8</accession>
<dbReference type="InterPro" id="IPR011006">
    <property type="entry name" value="CheY-like_superfamily"/>
</dbReference>
<dbReference type="Pfam" id="PF00072">
    <property type="entry name" value="Response_reg"/>
    <property type="match status" value="1"/>
</dbReference>
<dbReference type="PATRIC" id="fig|1166018.3.peg.3612"/>
<dbReference type="PROSITE" id="PS50110">
    <property type="entry name" value="RESPONSE_REGULATORY"/>
    <property type="match status" value="1"/>
</dbReference>
<protein>
    <submittedName>
        <fullName evidence="4">Adenylate/guanylate cyclase</fullName>
    </submittedName>
</protein>
<gene>
    <name evidence="4" type="ORF">FAES_1872</name>
</gene>
<dbReference type="InterPro" id="IPR050697">
    <property type="entry name" value="Adenylyl/Guanylyl_Cyclase_3/4"/>
</dbReference>
<dbReference type="EMBL" id="HE796683">
    <property type="protein sequence ID" value="CCG99881.1"/>
    <property type="molecule type" value="Genomic_DNA"/>
</dbReference>
<dbReference type="SMART" id="SM00448">
    <property type="entry name" value="REC"/>
    <property type="match status" value="1"/>
</dbReference>
<dbReference type="SMART" id="SM00044">
    <property type="entry name" value="CYCc"/>
    <property type="match status" value="1"/>
</dbReference>
<dbReference type="eggNOG" id="COG2114">
    <property type="taxonomic scope" value="Bacteria"/>
</dbReference>
<dbReference type="InterPro" id="IPR001789">
    <property type="entry name" value="Sig_transdc_resp-reg_receiver"/>
</dbReference>
<dbReference type="GO" id="GO:0009190">
    <property type="term" value="P:cyclic nucleotide biosynthetic process"/>
    <property type="evidence" value="ECO:0007669"/>
    <property type="project" value="InterPro"/>
</dbReference>
<dbReference type="InterPro" id="IPR001054">
    <property type="entry name" value="A/G_cyclase"/>
</dbReference>
<proteinExistence type="predicted"/>
<evidence type="ECO:0000313" key="5">
    <source>
        <dbReference type="Proteomes" id="UP000011058"/>
    </source>
</evidence>
<evidence type="ECO:0000313" key="4">
    <source>
        <dbReference type="EMBL" id="CCG99881.1"/>
    </source>
</evidence>
<dbReference type="Gene3D" id="3.40.50.2300">
    <property type="match status" value="1"/>
</dbReference>
<dbReference type="GO" id="GO:0000160">
    <property type="term" value="P:phosphorelay signal transduction system"/>
    <property type="evidence" value="ECO:0007669"/>
    <property type="project" value="InterPro"/>
</dbReference>
<dbReference type="GO" id="GO:0004016">
    <property type="term" value="F:adenylate cyclase activity"/>
    <property type="evidence" value="ECO:0007669"/>
    <property type="project" value="UniProtKB-ARBA"/>
</dbReference>
<reference evidence="4 5" key="1">
    <citation type="journal article" date="2012" name="J. Bacteriol.">
        <title>Genome Sequence of Fibrella aestuarina BUZ 2T, a Filamentous Marine Bacterium.</title>
        <authorList>
            <person name="Filippini M."/>
            <person name="Qi W."/>
            <person name="Blom J."/>
            <person name="Goesmann A."/>
            <person name="Smits T.H."/>
            <person name="Bagheri H.C."/>
        </authorList>
    </citation>
    <scope>NUCLEOTIDE SEQUENCE [LARGE SCALE GENOMIC DNA]</scope>
    <source>
        <strain evidence="5">BUZ 2T</strain>
    </source>
</reference>
<dbReference type="eggNOG" id="COG2204">
    <property type="taxonomic scope" value="Bacteria"/>
</dbReference>
<feature type="modified residue" description="4-aspartylphosphate" evidence="1">
    <location>
        <position position="70"/>
    </location>
</feature>
<evidence type="ECO:0000256" key="1">
    <source>
        <dbReference type="PROSITE-ProRule" id="PRU00169"/>
    </source>
</evidence>
<dbReference type="SUPFAM" id="SSF52172">
    <property type="entry name" value="CheY-like"/>
    <property type="match status" value="1"/>
</dbReference>
<feature type="domain" description="Response regulatory" evidence="2">
    <location>
        <begin position="16"/>
        <end position="135"/>
    </location>
</feature>
<dbReference type="CDD" id="cd17536">
    <property type="entry name" value="REC_YesN-like"/>
    <property type="match status" value="1"/>
</dbReference>
<dbReference type="STRING" id="1166018.FAES_1872"/>
<dbReference type="Pfam" id="PF00211">
    <property type="entry name" value="Guanylate_cyc"/>
    <property type="match status" value="1"/>
</dbReference>
<evidence type="ECO:0000259" key="3">
    <source>
        <dbReference type="PROSITE" id="PS50125"/>
    </source>
</evidence>
<keyword evidence="5" id="KW-1185">Reference proteome</keyword>
<name>I0K6X8_9BACT</name>
<dbReference type="PANTHER" id="PTHR43081">
    <property type="entry name" value="ADENYLATE CYCLASE, TERMINAL-DIFFERENTIATION SPECIFIC-RELATED"/>
    <property type="match status" value="1"/>
</dbReference>